<comment type="caution">
    <text evidence="6">The sequence shown here is derived from an EMBL/GenBank/DDBJ whole genome shotgun (WGS) entry which is preliminary data.</text>
</comment>
<accession>A0ABQ6LXR3</accession>
<evidence type="ECO:0000313" key="7">
    <source>
        <dbReference type="Proteomes" id="UP001224392"/>
    </source>
</evidence>
<dbReference type="PANTHER" id="PTHR47811:SF1">
    <property type="entry name" value="TRNA PSEUDOURIDINE SYNTHASE D"/>
    <property type="match status" value="1"/>
</dbReference>
<reference evidence="6 7" key="1">
    <citation type="submission" date="2023-04" db="EMBL/GenBank/DDBJ databases">
        <title>Marinobulbifer ophiurae gen. nov., sp. Nov., isolate from tissue of brittle star Ophioplocus japonicus.</title>
        <authorList>
            <person name="Kawano K."/>
            <person name="Sawayama S."/>
            <person name="Nakagawa S."/>
        </authorList>
    </citation>
    <scope>NUCLEOTIDE SEQUENCE [LARGE SCALE GENOMIC DNA]</scope>
    <source>
        <strain evidence="6 7">NKW57</strain>
    </source>
</reference>
<dbReference type="InterPro" id="IPR050170">
    <property type="entry name" value="TruD_pseudoU_synthase"/>
</dbReference>
<dbReference type="Pfam" id="PF01142">
    <property type="entry name" value="TruD"/>
    <property type="match status" value="1"/>
</dbReference>
<evidence type="ECO:0000313" key="6">
    <source>
        <dbReference type="EMBL" id="GMG86898.1"/>
    </source>
</evidence>
<protein>
    <recommendedName>
        <fullName evidence="4">tRNA pseudouridine synthase D</fullName>
        <ecNumber evidence="4">5.4.99.27</ecNumber>
    </recommendedName>
    <alternativeName>
        <fullName evidence="4">tRNA pseudouridine(13) synthase</fullName>
    </alternativeName>
    <alternativeName>
        <fullName evidence="4">tRNA pseudouridylate synthase D</fullName>
    </alternativeName>
    <alternativeName>
        <fullName evidence="4">tRNA-uridine isomerase D</fullName>
    </alternativeName>
</protein>
<evidence type="ECO:0000256" key="1">
    <source>
        <dbReference type="ARBA" id="ARBA00007953"/>
    </source>
</evidence>
<dbReference type="PROSITE" id="PS50984">
    <property type="entry name" value="TRUD"/>
    <property type="match status" value="1"/>
</dbReference>
<name>A0ABQ6LXR3_9GAMM</name>
<proteinExistence type="inferred from homology"/>
<feature type="domain" description="TRUD" evidence="5">
    <location>
        <begin position="123"/>
        <end position="243"/>
    </location>
</feature>
<comment type="similarity">
    <text evidence="1 4">Belongs to the pseudouridine synthase TruD family.</text>
</comment>
<organism evidence="6 7">
    <name type="scientific">Biformimicrobium ophioploci</name>
    <dbReference type="NCBI Taxonomy" id="3036711"/>
    <lineage>
        <taxon>Bacteria</taxon>
        <taxon>Pseudomonadati</taxon>
        <taxon>Pseudomonadota</taxon>
        <taxon>Gammaproteobacteria</taxon>
        <taxon>Cellvibrionales</taxon>
        <taxon>Microbulbiferaceae</taxon>
        <taxon>Biformimicrobium</taxon>
    </lineage>
</organism>
<evidence type="ECO:0000256" key="3">
    <source>
        <dbReference type="ARBA" id="ARBA00023235"/>
    </source>
</evidence>
<keyword evidence="7" id="KW-1185">Reference proteome</keyword>
<sequence>MLPPAETEGEHLWLQVRKRGANTGWVAAEMARAAGVREMDVGYAGLKDRHAVTTQWFSIWLAQRQTPKWQDWQIEGAEILQAQRAPRKLRRGEHQGNRFKIRLRNLTGELAGLENRLQEISAGIPNYFGEQRFGRGGNNLDLALKLVEGGRIRDRKKRGFALSAARSWLFNQVLAERVRAGNWRDRLEGECEDGPSGPLWGRGRNLATGAQGELEATVIGGWPGWADMLEHAGLQQERRSLVLSPHSFRFELDGNDLVLEFALPVGAFATAVLGEFAQLNNLGAAGA</sequence>
<dbReference type="PANTHER" id="PTHR47811">
    <property type="entry name" value="TRNA PSEUDOURIDINE SYNTHASE D"/>
    <property type="match status" value="1"/>
</dbReference>
<keyword evidence="3 4" id="KW-0413">Isomerase</keyword>
<evidence type="ECO:0000256" key="4">
    <source>
        <dbReference type="HAMAP-Rule" id="MF_01082"/>
    </source>
</evidence>
<dbReference type="InterPro" id="IPR042214">
    <property type="entry name" value="TruD_catalytic"/>
</dbReference>
<dbReference type="InterPro" id="IPR020119">
    <property type="entry name" value="PsdUridine_synth_TruD_CS"/>
</dbReference>
<gene>
    <name evidence="4 6" type="primary">truD</name>
    <name evidence="6" type="ORF">MNKW57_12190</name>
</gene>
<dbReference type="PROSITE" id="PS01268">
    <property type="entry name" value="UPF0024"/>
    <property type="match status" value="1"/>
</dbReference>
<dbReference type="InterPro" id="IPR001656">
    <property type="entry name" value="PsdUridine_synth_TruD"/>
</dbReference>
<comment type="function">
    <text evidence="4">Responsible for synthesis of pseudouridine from uracil-13 in transfer RNAs.</text>
</comment>
<feature type="active site" description="Nucleophile" evidence="4">
    <location>
        <position position="48"/>
    </location>
</feature>
<evidence type="ECO:0000256" key="2">
    <source>
        <dbReference type="ARBA" id="ARBA00022694"/>
    </source>
</evidence>
<dbReference type="EMBL" id="BSYJ01000002">
    <property type="protein sequence ID" value="GMG86898.1"/>
    <property type="molecule type" value="Genomic_DNA"/>
</dbReference>
<dbReference type="Proteomes" id="UP001224392">
    <property type="component" value="Unassembled WGS sequence"/>
</dbReference>
<dbReference type="InterPro" id="IPR020103">
    <property type="entry name" value="PsdUridine_synth_cat_dom_sf"/>
</dbReference>
<dbReference type="SUPFAM" id="SSF55120">
    <property type="entry name" value="Pseudouridine synthase"/>
    <property type="match status" value="1"/>
</dbReference>
<evidence type="ECO:0000259" key="5">
    <source>
        <dbReference type="PROSITE" id="PS50984"/>
    </source>
</evidence>
<dbReference type="HAMAP" id="MF_01082">
    <property type="entry name" value="TruD"/>
    <property type="match status" value="1"/>
</dbReference>
<dbReference type="EC" id="5.4.99.27" evidence="4"/>
<keyword evidence="2 4" id="KW-0819">tRNA processing</keyword>
<comment type="catalytic activity">
    <reaction evidence="4">
        <text>uridine(13) in tRNA = pseudouridine(13) in tRNA</text>
        <dbReference type="Rhea" id="RHEA:42540"/>
        <dbReference type="Rhea" id="RHEA-COMP:10105"/>
        <dbReference type="Rhea" id="RHEA-COMP:10106"/>
        <dbReference type="ChEBI" id="CHEBI:65314"/>
        <dbReference type="ChEBI" id="CHEBI:65315"/>
        <dbReference type="EC" id="5.4.99.27"/>
    </reaction>
</comment>
<dbReference type="Gene3D" id="3.30.2350.20">
    <property type="entry name" value="TruD, catalytic domain"/>
    <property type="match status" value="2"/>
</dbReference>
<dbReference type="InterPro" id="IPR011760">
    <property type="entry name" value="PsdUridine_synth_TruD_insert"/>
</dbReference>